<accession>A0A1I4LJN3</accession>
<evidence type="ECO:0000256" key="1">
    <source>
        <dbReference type="ARBA" id="ARBA00022722"/>
    </source>
</evidence>
<dbReference type="GO" id="GO:0006298">
    <property type="term" value="P:mismatch repair"/>
    <property type="evidence" value="ECO:0007669"/>
    <property type="project" value="UniProtKB-UniRule"/>
</dbReference>
<evidence type="ECO:0000256" key="2">
    <source>
        <dbReference type="ARBA" id="ARBA00022759"/>
    </source>
</evidence>
<keyword evidence="8" id="KW-1185">Reference proteome</keyword>
<dbReference type="Proteomes" id="UP000199668">
    <property type="component" value="Unassembled WGS sequence"/>
</dbReference>
<dbReference type="InterPro" id="IPR011335">
    <property type="entry name" value="Restrct_endonuc-II-like"/>
</dbReference>
<keyword evidence="5 6" id="KW-0234">DNA repair</keyword>
<evidence type="ECO:0000256" key="5">
    <source>
        <dbReference type="ARBA" id="ARBA00023204"/>
    </source>
</evidence>
<keyword evidence="1 6" id="KW-0540">Nuclease</keyword>
<dbReference type="PIRSF" id="PIRSF018267">
    <property type="entry name" value="VSR_endonuc"/>
    <property type="match status" value="1"/>
</dbReference>
<proteinExistence type="inferred from homology"/>
<dbReference type="GO" id="GO:0016787">
    <property type="term" value="F:hydrolase activity"/>
    <property type="evidence" value="ECO:0007669"/>
    <property type="project" value="UniProtKB-KW"/>
</dbReference>
<dbReference type="EMBL" id="FOTY01000008">
    <property type="protein sequence ID" value="SFL91205.1"/>
    <property type="molecule type" value="Genomic_DNA"/>
</dbReference>
<dbReference type="GO" id="GO:0004519">
    <property type="term" value="F:endonuclease activity"/>
    <property type="evidence" value="ECO:0007669"/>
    <property type="project" value="UniProtKB-KW"/>
</dbReference>
<evidence type="ECO:0000256" key="3">
    <source>
        <dbReference type="ARBA" id="ARBA00022763"/>
    </source>
</evidence>
<evidence type="ECO:0000256" key="4">
    <source>
        <dbReference type="ARBA" id="ARBA00022801"/>
    </source>
</evidence>
<keyword evidence="2 6" id="KW-0255">Endonuclease</keyword>
<name>A0A1I4LJN3_9BACI</name>
<comment type="similarity">
    <text evidence="6">Belongs to the vsr family.</text>
</comment>
<evidence type="ECO:0000256" key="6">
    <source>
        <dbReference type="PIRNR" id="PIRNR018267"/>
    </source>
</evidence>
<dbReference type="CDD" id="cd00221">
    <property type="entry name" value="Vsr"/>
    <property type="match status" value="1"/>
</dbReference>
<keyword evidence="3 6" id="KW-0227">DNA damage</keyword>
<gene>
    <name evidence="7" type="ORF">SAMN04488054_10815</name>
</gene>
<reference evidence="7 8" key="1">
    <citation type="submission" date="2016-10" db="EMBL/GenBank/DDBJ databases">
        <authorList>
            <person name="de Groot N.N."/>
        </authorList>
    </citation>
    <scope>NUCLEOTIDE SEQUENCE [LARGE SCALE GENOMIC DNA]</scope>
    <source>
        <strain evidence="7 8">CGMCC 1.6134</strain>
    </source>
</reference>
<sequence>MADNLTSEQRKKNMKAIRSQSELENVVSRELWKRGWRFRKNNKTLFGKPDIAIKKYKVVIFIDSCFWHCCPDHGNFPKSNQEFWEQKLQRNVQRDQEVNDYYNSISWNIKRVWEHEVKQDLDQVIDELSGFIESCKSH</sequence>
<dbReference type="EC" id="3.1.-.-" evidence="6"/>
<organism evidence="7 8">
    <name type="scientific">Salibacterium qingdaonense</name>
    <dbReference type="NCBI Taxonomy" id="266892"/>
    <lineage>
        <taxon>Bacteria</taxon>
        <taxon>Bacillati</taxon>
        <taxon>Bacillota</taxon>
        <taxon>Bacilli</taxon>
        <taxon>Bacillales</taxon>
        <taxon>Bacillaceae</taxon>
    </lineage>
</organism>
<keyword evidence="4 6" id="KW-0378">Hydrolase</keyword>
<dbReference type="Gene3D" id="3.40.960.10">
    <property type="entry name" value="VSR Endonuclease"/>
    <property type="match status" value="1"/>
</dbReference>
<comment type="function">
    <text evidence="6">May nick specific sequences that contain T:G mispairs resulting from m5C-deamination.</text>
</comment>
<protein>
    <recommendedName>
        <fullName evidence="6">Very short patch repair endonuclease</fullName>
        <ecNumber evidence="6">3.1.-.-</ecNumber>
    </recommendedName>
</protein>
<dbReference type="RefSeq" id="WP_090926573.1">
    <property type="nucleotide sequence ID" value="NZ_FOTY01000008.1"/>
</dbReference>
<dbReference type="OrthoDB" id="9801520at2"/>
<dbReference type="STRING" id="266892.SAMN04488054_10815"/>
<dbReference type="SUPFAM" id="SSF52980">
    <property type="entry name" value="Restriction endonuclease-like"/>
    <property type="match status" value="1"/>
</dbReference>
<dbReference type="InterPro" id="IPR004603">
    <property type="entry name" value="DNA_mismatch_endonuc_vsr"/>
</dbReference>
<dbReference type="NCBIfam" id="TIGR00632">
    <property type="entry name" value="vsr"/>
    <property type="match status" value="1"/>
</dbReference>
<dbReference type="AlphaFoldDB" id="A0A1I4LJN3"/>
<evidence type="ECO:0000313" key="7">
    <source>
        <dbReference type="EMBL" id="SFL91205.1"/>
    </source>
</evidence>
<dbReference type="Pfam" id="PF03852">
    <property type="entry name" value="Vsr"/>
    <property type="match status" value="1"/>
</dbReference>
<evidence type="ECO:0000313" key="8">
    <source>
        <dbReference type="Proteomes" id="UP000199668"/>
    </source>
</evidence>